<keyword evidence="2" id="KW-1185">Reference proteome</keyword>
<sequence length="111" mass="12120">MISTTDLANAFEQVGARARISPMGMDLRVQPADQPGITVTVATDHRGPYFLVRLNYTCVVDLRVVKVEPENFELVLSADDWGNAIDVPPRVFRCVAAPGGWFVESESGANL</sequence>
<evidence type="ECO:0000313" key="2">
    <source>
        <dbReference type="Proteomes" id="UP000541810"/>
    </source>
</evidence>
<proteinExistence type="predicted"/>
<dbReference type="Proteomes" id="UP000541810">
    <property type="component" value="Unassembled WGS sequence"/>
</dbReference>
<comment type="caution">
    <text evidence="1">The sequence shown here is derived from an EMBL/GenBank/DDBJ whole genome shotgun (WGS) entry which is preliminary data.</text>
</comment>
<accession>A0A7X0H474</accession>
<reference evidence="1 2" key="1">
    <citation type="submission" date="2020-08" db="EMBL/GenBank/DDBJ databases">
        <title>Genomic Encyclopedia of Type Strains, Phase IV (KMG-IV): sequencing the most valuable type-strain genomes for metagenomic binning, comparative biology and taxonomic classification.</title>
        <authorList>
            <person name="Goeker M."/>
        </authorList>
    </citation>
    <scope>NUCLEOTIDE SEQUENCE [LARGE SCALE GENOMIC DNA]</scope>
    <source>
        <strain evidence="1 2">DSM 103725</strain>
    </source>
</reference>
<dbReference type="AlphaFoldDB" id="A0A7X0H474"/>
<evidence type="ECO:0000313" key="1">
    <source>
        <dbReference type="EMBL" id="MBB6428752.1"/>
    </source>
</evidence>
<dbReference type="RefSeq" id="WP_184676169.1">
    <property type="nucleotide sequence ID" value="NZ_JACHGY010000001.1"/>
</dbReference>
<organism evidence="1 2">
    <name type="scientific">Algisphaera agarilytica</name>
    <dbReference type="NCBI Taxonomy" id="1385975"/>
    <lineage>
        <taxon>Bacteria</taxon>
        <taxon>Pseudomonadati</taxon>
        <taxon>Planctomycetota</taxon>
        <taxon>Phycisphaerae</taxon>
        <taxon>Phycisphaerales</taxon>
        <taxon>Phycisphaeraceae</taxon>
        <taxon>Algisphaera</taxon>
    </lineage>
</organism>
<gene>
    <name evidence="1" type="ORF">HNQ40_000558</name>
</gene>
<dbReference type="EMBL" id="JACHGY010000001">
    <property type="protein sequence ID" value="MBB6428752.1"/>
    <property type="molecule type" value="Genomic_DNA"/>
</dbReference>
<protein>
    <submittedName>
        <fullName evidence="1">Uncharacterized protein</fullName>
    </submittedName>
</protein>
<name>A0A7X0H474_9BACT</name>